<name>A0ABQ5TUZ3_9GAMM</name>
<evidence type="ECO:0000313" key="4">
    <source>
        <dbReference type="Proteomes" id="UP001161423"/>
    </source>
</evidence>
<proteinExistence type="predicted"/>
<dbReference type="RefSeq" id="WP_007144905.1">
    <property type="nucleotide sequence ID" value="NZ_BSND01000004.1"/>
</dbReference>
<comment type="caution">
    <text evidence="3">The sequence shown here is derived from an EMBL/GenBank/DDBJ whole genome shotgun (WGS) entry which is preliminary data.</text>
</comment>
<dbReference type="InterPro" id="IPR005644">
    <property type="entry name" value="NolW-like"/>
</dbReference>
<dbReference type="Pfam" id="PF03958">
    <property type="entry name" value="Secretin_N"/>
    <property type="match status" value="1"/>
</dbReference>
<reference evidence="3" key="1">
    <citation type="journal article" date="2014" name="Int. J. Syst. Evol. Microbiol.">
        <title>Complete genome of a new Firmicutes species belonging to the dominant human colonic microbiota ('Ruminococcus bicirculans') reveals two chromosomes and a selective capacity to utilize plant glucans.</title>
        <authorList>
            <consortium name="NISC Comparative Sequencing Program"/>
            <person name="Wegmann U."/>
            <person name="Louis P."/>
            <person name="Goesmann A."/>
            <person name="Henrissat B."/>
            <person name="Duncan S.H."/>
            <person name="Flint H.J."/>
        </authorList>
    </citation>
    <scope>NUCLEOTIDE SEQUENCE</scope>
    <source>
        <strain evidence="3">NBRC 102424</strain>
    </source>
</reference>
<accession>A0ABQ5TUZ3</accession>
<protein>
    <recommendedName>
        <fullName evidence="2">NolW-like domain-containing protein</fullName>
    </recommendedName>
</protein>
<dbReference type="Proteomes" id="UP001161423">
    <property type="component" value="Unassembled WGS sequence"/>
</dbReference>
<dbReference type="InterPro" id="IPR038591">
    <property type="entry name" value="NolW-like_sf"/>
</dbReference>
<gene>
    <name evidence="3" type="ORF">GCM10007891_12480</name>
</gene>
<feature type="signal peptide" evidence="1">
    <location>
        <begin position="1"/>
        <end position="19"/>
    </location>
</feature>
<dbReference type="EMBL" id="BSND01000004">
    <property type="protein sequence ID" value="GLP99394.1"/>
    <property type="molecule type" value="Genomic_DNA"/>
</dbReference>
<feature type="domain" description="NolW-like" evidence="2">
    <location>
        <begin position="24"/>
        <end position="79"/>
    </location>
</feature>
<keyword evidence="1" id="KW-0732">Signal</keyword>
<organism evidence="3 4">
    <name type="scientific">Methylophaga thalassica</name>
    <dbReference type="NCBI Taxonomy" id="40223"/>
    <lineage>
        <taxon>Bacteria</taxon>
        <taxon>Pseudomonadati</taxon>
        <taxon>Pseudomonadota</taxon>
        <taxon>Gammaproteobacteria</taxon>
        <taxon>Thiotrichales</taxon>
        <taxon>Piscirickettsiaceae</taxon>
        <taxon>Methylophaga</taxon>
    </lineage>
</organism>
<reference evidence="3" key="2">
    <citation type="submission" date="2023-01" db="EMBL/GenBank/DDBJ databases">
        <title>Draft genome sequence of Methylophaga thalassica strain NBRC 102424.</title>
        <authorList>
            <person name="Sun Q."/>
            <person name="Mori K."/>
        </authorList>
    </citation>
    <scope>NUCLEOTIDE SEQUENCE</scope>
    <source>
        <strain evidence="3">NBRC 102424</strain>
    </source>
</reference>
<sequence length="264" mass="29586">MKKLILTVAILMFCKSLFADSDIHTISLKHRLASEVVDQVRPFLPESATIKAYDNMLILKSDRATVANVEQLIKKLDVPLKSVLVTVWQTSEQLNHQSGHQANIELSTEEPNASVSIKQWSTKGKDDKNNRYSAQGIAGQPIAINIGNARPEKDYLYFVNANGNIGFASNTQYISTSRGFMAVPFLLSDNNVKVEIHPFFSDRSHDGQINSSNLISTVHGKLGQWIEIAYVSEDQHEQKEGLKQYQTHQGQQQIIYLKVETSSN</sequence>
<evidence type="ECO:0000259" key="2">
    <source>
        <dbReference type="Pfam" id="PF03958"/>
    </source>
</evidence>
<evidence type="ECO:0000256" key="1">
    <source>
        <dbReference type="SAM" id="SignalP"/>
    </source>
</evidence>
<dbReference type="Gene3D" id="3.30.1370.120">
    <property type="match status" value="1"/>
</dbReference>
<feature type="chain" id="PRO_5045711692" description="NolW-like domain-containing protein" evidence="1">
    <location>
        <begin position="20"/>
        <end position="264"/>
    </location>
</feature>
<keyword evidence="4" id="KW-1185">Reference proteome</keyword>
<evidence type="ECO:0000313" key="3">
    <source>
        <dbReference type="EMBL" id="GLP99394.1"/>
    </source>
</evidence>